<reference evidence="9" key="4">
    <citation type="submission" date="2025-09" db="UniProtKB">
        <authorList>
            <consortium name="Ensembl"/>
        </authorList>
    </citation>
    <scope>IDENTIFICATION</scope>
</reference>
<reference evidence="9" key="3">
    <citation type="submission" date="2025-08" db="UniProtKB">
        <authorList>
            <consortium name="Ensembl"/>
        </authorList>
    </citation>
    <scope>IDENTIFICATION</scope>
</reference>
<feature type="compositionally biased region" description="Low complexity" evidence="7">
    <location>
        <begin position="660"/>
        <end position="675"/>
    </location>
</feature>
<dbReference type="PANTHER" id="PTHR14843:SF2">
    <property type="entry name" value="DEUBIQUITINATING PROTEIN VCPIP1"/>
    <property type="match status" value="1"/>
</dbReference>
<dbReference type="OMA" id="KHSTETD"/>
<dbReference type="FunCoup" id="H2XZ93">
    <property type="interactions" value="66"/>
</dbReference>
<dbReference type="STRING" id="7719.ENSCINP00000034977"/>
<evidence type="ECO:0000313" key="10">
    <source>
        <dbReference type="Proteomes" id="UP000008144"/>
    </source>
</evidence>
<name>H2XZ93_CIOIN</name>
<dbReference type="Ensembl" id="ENSCINT00000037086.1">
    <property type="protein sequence ID" value="ENSCINP00000034977.1"/>
    <property type="gene ID" value="ENSCING00000019919.1"/>
</dbReference>
<accession>H2XZ93</accession>
<dbReference type="GO" id="GO:0090168">
    <property type="term" value="P:Golgi reassembly"/>
    <property type="evidence" value="ECO:0000318"/>
    <property type="project" value="GO_Central"/>
</dbReference>
<proteinExistence type="predicted"/>
<evidence type="ECO:0000256" key="5">
    <source>
        <dbReference type="ARBA" id="ARBA00022801"/>
    </source>
</evidence>
<dbReference type="EMBL" id="EAAA01001522">
    <property type="status" value="NOT_ANNOTATED_CDS"/>
    <property type="molecule type" value="Genomic_DNA"/>
</dbReference>
<keyword evidence="10" id="KW-1185">Reference proteome</keyword>
<dbReference type="CDD" id="cd22769">
    <property type="entry name" value="OTU_VCIP135"/>
    <property type="match status" value="1"/>
</dbReference>
<dbReference type="InterPro" id="IPR048857">
    <property type="entry name" value="OTU1_Ubl"/>
</dbReference>
<dbReference type="Proteomes" id="UP000008144">
    <property type="component" value="Chromosome 2"/>
</dbReference>
<evidence type="ECO:0000256" key="7">
    <source>
        <dbReference type="SAM" id="MobiDB-lite"/>
    </source>
</evidence>
<evidence type="ECO:0000256" key="2">
    <source>
        <dbReference type="ARBA" id="ARBA00012759"/>
    </source>
</evidence>
<keyword evidence="6" id="KW-0788">Thiol protease</keyword>
<dbReference type="Gene3D" id="3.10.20.90">
    <property type="entry name" value="Phosphatidylinositol 3-kinase Catalytic Subunit, Chain A, domain 1"/>
    <property type="match status" value="1"/>
</dbReference>
<dbReference type="PANTHER" id="PTHR14843">
    <property type="entry name" value="DEUBIQUITINATING PROTEIN VCIP135"/>
    <property type="match status" value="1"/>
</dbReference>
<feature type="region of interest" description="Disordered" evidence="7">
    <location>
        <begin position="645"/>
        <end position="681"/>
    </location>
</feature>
<dbReference type="GO" id="GO:0004843">
    <property type="term" value="F:cysteine-type deubiquitinase activity"/>
    <property type="evidence" value="ECO:0000318"/>
    <property type="project" value="GO_Central"/>
</dbReference>
<comment type="catalytic activity">
    <reaction evidence="1">
        <text>Thiol-dependent hydrolysis of ester, thioester, amide, peptide and isopeptide bonds formed by the C-terminal Gly of ubiquitin (a 76-residue protein attached to proteins as an intracellular targeting signal).</text>
        <dbReference type="EC" id="3.4.19.12"/>
    </reaction>
</comment>
<dbReference type="InterPro" id="IPR003323">
    <property type="entry name" value="OTU_dom"/>
</dbReference>
<evidence type="ECO:0000256" key="6">
    <source>
        <dbReference type="ARBA" id="ARBA00022807"/>
    </source>
</evidence>
<dbReference type="InterPro" id="IPR045827">
    <property type="entry name" value="VCPIP1_N"/>
</dbReference>
<evidence type="ECO:0000256" key="1">
    <source>
        <dbReference type="ARBA" id="ARBA00000707"/>
    </source>
</evidence>
<dbReference type="Gene3D" id="3.90.70.80">
    <property type="match status" value="1"/>
</dbReference>
<dbReference type="Pfam" id="PF02338">
    <property type="entry name" value="OTU"/>
    <property type="match status" value="1"/>
</dbReference>
<reference evidence="9" key="2">
    <citation type="journal article" date="2008" name="Genome Biol.">
        <title>Improved genome assembly and evidence-based global gene model set for the chordate Ciona intestinalis: new insight into intron and operon populations.</title>
        <authorList>
            <person name="Satou Y."/>
            <person name="Mineta K."/>
            <person name="Ogasawara M."/>
            <person name="Sasakura Y."/>
            <person name="Shoguchi E."/>
            <person name="Ueno K."/>
            <person name="Yamada L."/>
            <person name="Matsumoto J."/>
            <person name="Wasserscheid J."/>
            <person name="Dewar K."/>
            <person name="Wiley G.B."/>
            <person name="Macmil S.L."/>
            <person name="Roe B.A."/>
            <person name="Zeller R.W."/>
            <person name="Hastings K.E."/>
            <person name="Lemaire P."/>
            <person name="Lindquist E."/>
            <person name="Endo T."/>
            <person name="Hotta K."/>
            <person name="Inaba K."/>
        </authorList>
    </citation>
    <scope>NUCLEOTIDE SEQUENCE [LARGE SCALE GENOMIC DNA]</scope>
    <source>
        <strain evidence="9">wild type</strain>
    </source>
</reference>
<dbReference type="SUPFAM" id="SSF54236">
    <property type="entry name" value="Ubiquitin-like"/>
    <property type="match status" value="1"/>
</dbReference>
<dbReference type="EC" id="3.4.19.12" evidence="2"/>
<dbReference type="InParanoid" id="H2XZ93"/>
<organism evidence="9 10">
    <name type="scientific">Ciona intestinalis</name>
    <name type="common">Transparent sea squirt</name>
    <name type="synonym">Ascidia intestinalis</name>
    <dbReference type="NCBI Taxonomy" id="7719"/>
    <lineage>
        <taxon>Eukaryota</taxon>
        <taxon>Metazoa</taxon>
        <taxon>Chordata</taxon>
        <taxon>Tunicata</taxon>
        <taxon>Ascidiacea</taxon>
        <taxon>Phlebobranchia</taxon>
        <taxon>Cionidae</taxon>
        <taxon>Ciona</taxon>
    </lineage>
</organism>
<feature type="domain" description="OTU" evidence="8">
    <location>
        <begin position="169"/>
        <end position="316"/>
    </location>
</feature>
<dbReference type="GeneTree" id="ENSGT00390000002854"/>
<sequence>MLDIEADGDVYEGKCPDSKCQTLLYFYLKTSSVECTSCGQQHKQESLLNKKKADQAKALQSMISRIIHDQPKKGSDFVRVNGLSNFICKLLSPFLTTYGMNKAGKATLLSELCNSEIIDCGKVLGSRSFHISPTHIDVEGYGKDRTGSINYLQTLLDTLKTAHNNEERLIPIHADGDGHCLVHALSRALIGRELFWHGLRINLQNHLKRKLEQYKIMFKEFHDDTEWDGIIEEADPYCTAGGVAAGLGNIHIFALSNILKRPIMLLDSMKNLQNAGDYTGLFVPVMVEPEDCLSKSPICIAWSGRGHNHFVALVAVEGKTLPHIPKHLVPRIWGVSQEVGQRYLTFNSDGSLTVCAGKPLKISYTQKLVSAMEELFTDSYKISPTLVAEYYQKVYRPNNMIGIRPDIVTKLAKNAITEKSLFHCLMCESLQEKSSPPLKDLRPRGRLYQLLVDCHGPPIEGKVYSFPLNKLKCVYNQSLDRLTVHEYECSKCGTDLRPINGMGEISYKDGDATSTPSAPTAKCMCGKKHYWGGREYDNLPEELVLSVEWGDKTVHAKVTWFYGDSNPSYNSDPEIEAQKIVDEHFDGMFGTEHLIQRIATQIRIRCNELALDVGGDSYNMQIDHHKPPCKTFVKRKENSLVMFKKRSVKDDKSKTAEKIPSLSSSPDSAPSSPKSNGKPKIKLHTLEESITVEVDADTELNELKTLAYQKFNIPVDQQILKHGYPPKPLEPANGPLGLTNGDSIKVERKSSTITKQSKFMSNKNIEKMLPMILKQPAQHGSVTQSLSSTFQPLAQGIPLKQSRSIYKTMWDFAVSQPHLFIPGGVFYRQFQSDIGLEHDKHCKLPLIPDKLFLYNRDEDRVELCLEPYGHFPVNQDVVEHLKQ</sequence>
<dbReference type="HOGENOM" id="CLU_009674_1_0_1"/>
<evidence type="ECO:0000313" key="9">
    <source>
        <dbReference type="Ensembl" id="ENSCINP00000034977.1"/>
    </source>
</evidence>
<keyword evidence="4" id="KW-0833">Ubl conjugation pathway</keyword>
<dbReference type="InterPro" id="IPR029071">
    <property type="entry name" value="Ubiquitin-like_domsf"/>
</dbReference>
<keyword evidence="3" id="KW-0645">Protease</keyword>
<keyword evidence="5" id="KW-0378">Hydrolase</keyword>
<dbReference type="AlphaFoldDB" id="H2XZ93"/>
<dbReference type="Pfam" id="PF19437">
    <property type="entry name" value="VCIP135_N"/>
    <property type="match status" value="1"/>
</dbReference>
<evidence type="ECO:0000256" key="3">
    <source>
        <dbReference type="ARBA" id="ARBA00022670"/>
    </source>
</evidence>
<dbReference type="GO" id="GO:0016567">
    <property type="term" value="P:protein ubiquitination"/>
    <property type="evidence" value="ECO:0007669"/>
    <property type="project" value="InterPro"/>
</dbReference>
<dbReference type="GO" id="GO:0106300">
    <property type="term" value="P:protein-DNA covalent cross-linking repair"/>
    <property type="evidence" value="ECO:0000318"/>
    <property type="project" value="GO_Central"/>
</dbReference>
<evidence type="ECO:0000259" key="8">
    <source>
        <dbReference type="PROSITE" id="PS50802"/>
    </source>
</evidence>
<evidence type="ECO:0000256" key="4">
    <source>
        <dbReference type="ARBA" id="ARBA00022786"/>
    </source>
</evidence>
<feature type="compositionally biased region" description="Basic and acidic residues" evidence="7">
    <location>
        <begin position="648"/>
        <end position="657"/>
    </location>
</feature>
<protein>
    <recommendedName>
        <fullName evidence="2">ubiquitinyl hydrolase 1</fullName>
        <ecNumber evidence="2">3.4.19.12</ecNumber>
    </recommendedName>
</protein>
<dbReference type="InterPro" id="IPR039087">
    <property type="entry name" value="VCPIP1"/>
</dbReference>
<dbReference type="PROSITE" id="PS50802">
    <property type="entry name" value="OTU"/>
    <property type="match status" value="1"/>
</dbReference>
<reference evidence="10" key="1">
    <citation type="journal article" date="2002" name="Science">
        <title>The draft genome of Ciona intestinalis: insights into chordate and vertebrate origins.</title>
        <authorList>
            <person name="Dehal P."/>
            <person name="Satou Y."/>
            <person name="Campbell R.K."/>
            <person name="Chapman J."/>
            <person name="Degnan B."/>
            <person name="De Tomaso A."/>
            <person name="Davidson B."/>
            <person name="Di Gregorio A."/>
            <person name="Gelpke M."/>
            <person name="Goodstein D.M."/>
            <person name="Harafuji N."/>
            <person name="Hastings K.E."/>
            <person name="Ho I."/>
            <person name="Hotta K."/>
            <person name="Huang W."/>
            <person name="Kawashima T."/>
            <person name="Lemaire P."/>
            <person name="Martinez D."/>
            <person name="Meinertzhagen I.A."/>
            <person name="Necula S."/>
            <person name="Nonaka M."/>
            <person name="Putnam N."/>
            <person name="Rash S."/>
            <person name="Saiga H."/>
            <person name="Satake M."/>
            <person name="Terry A."/>
            <person name="Yamada L."/>
            <person name="Wang H.G."/>
            <person name="Awazu S."/>
            <person name="Azumi K."/>
            <person name="Boore J."/>
            <person name="Branno M."/>
            <person name="Chin-Bow S."/>
            <person name="DeSantis R."/>
            <person name="Doyle S."/>
            <person name="Francino P."/>
            <person name="Keys D.N."/>
            <person name="Haga S."/>
            <person name="Hayashi H."/>
            <person name="Hino K."/>
            <person name="Imai K.S."/>
            <person name="Inaba K."/>
            <person name="Kano S."/>
            <person name="Kobayashi K."/>
            <person name="Kobayashi M."/>
            <person name="Lee B.I."/>
            <person name="Makabe K.W."/>
            <person name="Manohar C."/>
            <person name="Matassi G."/>
            <person name="Medina M."/>
            <person name="Mochizuki Y."/>
            <person name="Mount S."/>
            <person name="Morishita T."/>
            <person name="Miura S."/>
            <person name="Nakayama A."/>
            <person name="Nishizaka S."/>
            <person name="Nomoto H."/>
            <person name="Ohta F."/>
            <person name="Oishi K."/>
            <person name="Rigoutsos I."/>
            <person name="Sano M."/>
            <person name="Sasaki A."/>
            <person name="Sasakura Y."/>
            <person name="Shoguchi E."/>
            <person name="Shin-i T."/>
            <person name="Spagnuolo A."/>
            <person name="Stainier D."/>
            <person name="Suzuki M.M."/>
            <person name="Tassy O."/>
            <person name="Takatori N."/>
            <person name="Tokuoka M."/>
            <person name="Yagi K."/>
            <person name="Yoshizaki F."/>
            <person name="Wada S."/>
            <person name="Zhang C."/>
            <person name="Hyatt P.D."/>
            <person name="Larimer F."/>
            <person name="Detter C."/>
            <person name="Doggett N."/>
            <person name="Glavina T."/>
            <person name="Hawkins T."/>
            <person name="Richardson P."/>
            <person name="Lucas S."/>
            <person name="Kohara Y."/>
            <person name="Levine M."/>
            <person name="Satoh N."/>
            <person name="Rokhsar D.S."/>
        </authorList>
    </citation>
    <scope>NUCLEOTIDE SEQUENCE [LARGE SCALE GENOMIC DNA]</scope>
</reference>
<dbReference type="GO" id="GO:0016320">
    <property type="term" value="P:endoplasmic reticulum membrane fusion"/>
    <property type="evidence" value="ECO:0000318"/>
    <property type="project" value="GO_Central"/>
</dbReference>
<dbReference type="Pfam" id="PF21403">
    <property type="entry name" value="OTU1_UBXL"/>
    <property type="match status" value="1"/>
</dbReference>